<dbReference type="Proteomes" id="UP000332933">
    <property type="component" value="Unassembled WGS sequence"/>
</dbReference>
<dbReference type="PANTHER" id="PTHR42681">
    <property type="entry name" value="MALONYL-COA-ACYL CARRIER PROTEIN TRANSACYLASE, MITOCHONDRIAL"/>
    <property type="match status" value="1"/>
</dbReference>
<evidence type="ECO:0000256" key="4">
    <source>
        <dbReference type="ARBA" id="ARBA00023315"/>
    </source>
</evidence>
<reference evidence="8 9" key="1">
    <citation type="submission" date="2019-03" db="EMBL/GenBank/DDBJ databases">
        <authorList>
            <person name="Gaulin E."/>
            <person name="Dumas B."/>
        </authorList>
    </citation>
    <scope>NUCLEOTIDE SEQUENCE [LARGE SCALE GENOMIC DNA]</scope>
    <source>
        <strain evidence="8">CBS 568.67</strain>
    </source>
</reference>
<dbReference type="SUPFAM" id="SSF52151">
    <property type="entry name" value="FabD/lysophospholipase-like"/>
    <property type="match status" value="1"/>
</dbReference>
<dbReference type="PANTHER" id="PTHR42681:SF1">
    <property type="entry name" value="MALONYL-COA-ACYL CARRIER PROTEIN TRANSACYLASE, MITOCHONDRIAL"/>
    <property type="match status" value="1"/>
</dbReference>
<evidence type="ECO:0000313" key="8">
    <source>
        <dbReference type="EMBL" id="VFT91751.1"/>
    </source>
</evidence>
<evidence type="ECO:0000256" key="3">
    <source>
        <dbReference type="ARBA" id="ARBA00022679"/>
    </source>
</evidence>
<dbReference type="InterPro" id="IPR016036">
    <property type="entry name" value="Malonyl_transacylase_ACP-bd"/>
</dbReference>
<dbReference type="SMART" id="SM00827">
    <property type="entry name" value="PKS_AT"/>
    <property type="match status" value="1"/>
</dbReference>
<gene>
    <name evidence="8" type="primary">Aste57867_14937</name>
    <name evidence="7" type="ORF">As57867_014881</name>
    <name evidence="8" type="ORF">ASTE57867_14937</name>
</gene>
<dbReference type="InterPro" id="IPR050858">
    <property type="entry name" value="Mal-CoA-ACP_Trans/PKS_FabD"/>
</dbReference>
<protein>
    <recommendedName>
        <fullName evidence="2">[acyl-carrier-protein] S-malonyltransferase</fullName>
        <ecNumber evidence="2">2.3.1.39</ecNumber>
    </recommendedName>
</protein>
<evidence type="ECO:0000256" key="5">
    <source>
        <dbReference type="ARBA" id="ARBA00048462"/>
    </source>
</evidence>
<dbReference type="InterPro" id="IPR024925">
    <property type="entry name" value="Malonyl_CoA-ACP_transAc"/>
</dbReference>
<dbReference type="EMBL" id="CAADRA010005616">
    <property type="protein sequence ID" value="VFT91751.1"/>
    <property type="molecule type" value="Genomic_DNA"/>
</dbReference>
<dbReference type="SUPFAM" id="SSF55048">
    <property type="entry name" value="Probable ACP-binding domain of malonyl-CoA ACP transacylase"/>
    <property type="match status" value="1"/>
</dbReference>
<evidence type="ECO:0000313" key="7">
    <source>
        <dbReference type="EMBL" id="KAF0694150.1"/>
    </source>
</evidence>
<dbReference type="InterPro" id="IPR001227">
    <property type="entry name" value="Ac_transferase_dom_sf"/>
</dbReference>
<keyword evidence="4" id="KW-0012">Acyltransferase</keyword>
<keyword evidence="3" id="KW-0808">Transferase</keyword>
<dbReference type="EMBL" id="VJMH01005595">
    <property type="protein sequence ID" value="KAF0694150.1"/>
    <property type="molecule type" value="Genomic_DNA"/>
</dbReference>
<evidence type="ECO:0000259" key="6">
    <source>
        <dbReference type="SMART" id="SM00827"/>
    </source>
</evidence>
<dbReference type="NCBIfam" id="TIGR00128">
    <property type="entry name" value="fabD"/>
    <property type="match status" value="1"/>
</dbReference>
<dbReference type="EC" id="2.3.1.39" evidence="2"/>
<comment type="catalytic activity">
    <reaction evidence="5">
        <text>holo-[ACP] + malonyl-CoA = malonyl-[ACP] + CoA</text>
        <dbReference type="Rhea" id="RHEA:41792"/>
        <dbReference type="Rhea" id="RHEA-COMP:9623"/>
        <dbReference type="Rhea" id="RHEA-COMP:9685"/>
        <dbReference type="ChEBI" id="CHEBI:57287"/>
        <dbReference type="ChEBI" id="CHEBI:57384"/>
        <dbReference type="ChEBI" id="CHEBI:64479"/>
        <dbReference type="ChEBI" id="CHEBI:78449"/>
        <dbReference type="EC" id="2.3.1.39"/>
    </reaction>
</comment>
<dbReference type="InterPro" id="IPR004410">
    <property type="entry name" value="Malonyl_CoA-ACP_transAc_FabD"/>
</dbReference>
<dbReference type="GO" id="GO:0004314">
    <property type="term" value="F:[acyl-carrier-protein] S-malonyltransferase activity"/>
    <property type="evidence" value="ECO:0007669"/>
    <property type="project" value="UniProtKB-EC"/>
</dbReference>
<dbReference type="OrthoDB" id="541883at2759"/>
<organism evidence="8 9">
    <name type="scientific">Aphanomyces stellatus</name>
    <dbReference type="NCBI Taxonomy" id="120398"/>
    <lineage>
        <taxon>Eukaryota</taxon>
        <taxon>Sar</taxon>
        <taxon>Stramenopiles</taxon>
        <taxon>Oomycota</taxon>
        <taxon>Saprolegniomycetes</taxon>
        <taxon>Saprolegniales</taxon>
        <taxon>Verrucalvaceae</taxon>
        <taxon>Aphanomyces</taxon>
    </lineage>
</organism>
<dbReference type="Gene3D" id="3.40.366.10">
    <property type="entry name" value="Malonyl-Coenzyme A Acyl Carrier Protein, domain 2"/>
    <property type="match status" value="1"/>
</dbReference>
<sequence>MARPSVSLIFTGQGSQRVGMLKDLLEQWPRHVSPILEEAEAAMKRNLKTLMLDGPQEELTQTAIAQPAILTHSYAVLQILKTEMGLDVSQCEFALGHSLGQFTALVAAESLSFHDAIDLVHFRGNAMMQAMQGSADRGAMAALLPVAPAVAEEICADVQAKSGLVCEVANYNSSKQTVISGNLAAVEAAVQLAKERKVRRAVMLDVSAPFHCALMQPAADMLAQRLADVSFQAPVVPVVCNVSADELPHDAIRQRLKEQVVRPVRWSPSVDYCLAHNATTFLELGYGGVLTGLIKQHAPSATCTSLGTAAEARAFIEAHV</sequence>
<dbReference type="InterPro" id="IPR014043">
    <property type="entry name" value="Acyl_transferase_dom"/>
</dbReference>
<comment type="similarity">
    <text evidence="1">Belongs to the FabD family.</text>
</comment>
<dbReference type="InterPro" id="IPR016035">
    <property type="entry name" value="Acyl_Trfase/lysoPLipase"/>
</dbReference>
<feature type="domain" description="Malonyl-CoA:ACP transacylase (MAT)" evidence="6">
    <location>
        <begin position="9"/>
        <end position="315"/>
    </location>
</feature>
<name>A0A485L2X7_9STRA</name>
<dbReference type="AlphaFoldDB" id="A0A485L2X7"/>
<dbReference type="GO" id="GO:0006633">
    <property type="term" value="P:fatty acid biosynthetic process"/>
    <property type="evidence" value="ECO:0007669"/>
    <property type="project" value="TreeGrafter"/>
</dbReference>
<reference evidence="7" key="2">
    <citation type="submission" date="2019-06" db="EMBL/GenBank/DDBJ databases">
        <title>Genomics analysis of Aphanomyces spp. identifies a new class of oomycete effector associated with host adaptation.</title>
        <authorList>
            <person name="Gaulin E."/>
        </authorList>
    </citation>
    <scope>NUCLEOTIDE SEQUENCE</scope>
    <source>
        <strain evidence="7">CBS 578.67</strain>
    </source>
</reference>
<evidence type="ECO:0000256" key="1">
    <source>
        <dbReference type="ARBA" id="ARBA00008217"/>
    </source>
</evidence>
<dbReference type="Pfam" id="PF00698">
    <property type="entry name" value="Acyl_transf_1"/>
    <property type="match status" value="1"/>
</dbReference>
<dbReference type="Gene3D" id="3.30.70.250">
    <property type="entry name" value="Malonyl-CoA ACP transacylase, ACP-binding"/>
    <property type="match status" value="1"/>
</dbReference>
<proteinExistence type="inferred from homology"/>
<evidence type="ECO:0000313" key="9">
    <source>
        <dbReference type="Proteomes" id="UP000332933"/>
    </source>
</evidence>
<accession>A0A485L2X7</accession>
<dbReference type="FunFam" id="3.30.70.250:FF:000001">
    <property type="entry name" value="Malonyl CoA-acyl carrier protein transacylase"/>
    <property type="match status" value="1"/>
</dbReference>
<keyword evidence="9" id="KW-1185">Reference proteome</keyword>
<evidence type="ECO:0000256" key="2">
    <source>
        <dbReference type="ARBA" id="ARBA00013258"/>
    </source>
</evidence>
<dbReference type="PIRSF" id="PIRSF000446">
    <property type="entry name" value="Mct"/>
    <property type="match status" value="1"/>
</dbReference>
<dbReference type="GO" id="GO:0005739">
    <property type="term" value="C:mitochondrion"/>
    <property type="evidence" value="ECO:0007669"/>
    <property type="project" value="TreeGrafter"/>
</dbReference>